<reference evidence="3" key="1">
    <citation type="submission" date="2018-05" db="EMBL/GenBank/DDBJ databases">
        <authorList>
            <person name="Lanie J.A."/>
            <person name="Ng W.-L."/>
            <person name="Kazmierczak K.M."/>
            <person name="Andrzejewski T.M."/>
            <person name="Davidsen T.M."/>
            <person name="Wayne K.J."/>
            <person name="Tettelin H."/>
            <person name="Glass J.I."/>
            <person name="Rusch D."/>
            <person name="Podicherti R."/>
            <person name="Tsui H.-C.T."/>
            <person name="Winkler M.E."/>
        </authorList>
    </citation>
    <scope>NUCLEOTIDE SEQUENCE</scope>
</reference>
<dbReference type="NCBIfam" id="TIGR03167">
    <property type="entry name" value="tRNA_sel_U_synt"/>
    <property type="match status" value="1"/>
</dbReference>
<dbReference type="InterPro" id="IPR001763">
    <property type="entry name" value="Rhodanese-like_dom"/>
</dbReference>
<dbReference type="GO" id="GO:0002098">
    <property type="term" value="P:tRNA wobble uridine modification"/>
    <property type="evidence" value="ECO:0007669"/>
    <property type="project" value="InterPro"/>
</dbReference>
<dbReference type="Pfam" id="PF26341">
    <property type="entry name" value="AAA_SelU"/>
    <property type="match status" value="1"/>
</dbReference>
<evidence type="ECO:0000313" key="3">
    <source>
        <dbReference type="EMBL" id="SVB54355.1"/>
    </source>
</evidence>
<keyword evidence="1" id="KW-0711">Selenium</keyword>
<evidence type="ECO:0000259" key="2">
    <source>
        <dbReference type="PROSITE" id="PS50206"/>
    </source>
</evidence>
<evidence type="ECO:0000256" key="1">
    <source>
        <dbReference type="ARBA" id="ARBA00023266"/>
    </source>
</evidence>
<gene>
    <name evidence="3" type="ORF">METZ01_LOCUS207209</name>
</gene>
<dbReference type="SUPFAM" id="SSF52540">
    <property type="entry name" value="P-loop containing nucleoside triphosphate hydrolases"/>
    <property type="match status" value="1"/>
</dbReference>
<protein>
    <recommendedName>
        <fullName evidence="2">Rhodanese domain-containing protein</fullName>
    </recommendedName>
</protein>
<dbReference type="PROSITE" id="PS50206">
    <property type="entry name" value="RHODANESE_3"/>
    <property type="match status" value="1"/>
</dbReference>
<dbReference type="SUPFAM" id="SSF52821">
    <property type="entry name" value="Rhodanese/Cell cycle control phosphatase"/>
    <property type="match status" value="1"/>
</dbReference>
<dbReference type="EMBL" id="UINC01046395">
    <property type="protein sequence ID" value="SVB54355.1"/>
    <property type="molecule type" value="Genomic_DNA"/>
</dbReference>
<accession>A0A382EV88</accession>
<dbReference type="InterPro" id="IPR036873">
    <property type="entry name" value="Rhodanese-like_dom_sf"/>
</dbReference>
<dbReference type="PANTHER" id="PTHR30401">
    <property type="entry name" value="TRNA 2-SELENOURIDINE SYNTHASE"/>
    <property type="match status" value="1"/>
</dbReference>
<sequence>MKYPENPGRKSPLQTFLQGQLPSVCVTEALQPFNTLIDVRTSEEYHQGAIPRSLNPPLFDKLERSLIGSLYRQVGKDAAIQRGTSLIAPQLEHFLGSLRPLQSKLLTIYCARGGMRSKSLTRFLKSEGFRVQQLEGGYKAYRRHVLEFLKGYRPSLIVLHGRTGVGKTLLIRSLPDSLDLEDLAQHRSSIFGAVHLQPRTQKNFEALFHSQISDKPKKQLIFVEGESRKVGRVFIPEAFAEAMKKGKKVLLKASMETRVRRILDEYHPRDEKTLQQIEEILPTLRESLGKSMVEHLRNCLVQEKFEEFIQILLEKYYDPRYEHGMKDYQYDLDLSAEDLEQTQHDLIRFHSLQS</sequence>
<dbReference type="SMART" id="SM00450">
    <property type="entry name" value="RHOD"/>
    <property type="match status" value="1"/>
</dbReference>
<dbReference type="Pfam" id="PF00581">
    <property type="entry name" value="Rhodanese"/>
    <property type="match status" value="1"/>
</dbReference>
<feature type="domain" description="Rhodanese" evidence="2">
    <location>
        <begin position="35"/>
        <end position="150"/>
    </location>
</feature>
<name>A0A382EV88_9ZZZZ</name>
<dbReference type="PANTHER" id="PTHR30401:SF0">
    <property type="entry name" value="TRNA 2-SELENOURIDINE SYNTHASE"/>
    <property type="match status" value="1"/>
</dbReference>
<dbReference type="InterPro" id="IPR017582">
    <property type="entry name" value="SelU"/>
</dbReference>
<dbReference type="Gene3D" id="3.40.50.300">
    <property type="entry name" value="P-loop containing nucleotide triphosphate hydrolases"/>
    <property type="match status" value="1"/>
</dbReference>
<proteinExistence type="predicted"/>
<dbReference type="AlphaFoldDB" id="A0A382EV88"/>
<dbReference type="NCBIfam" id="NF008750">
    <property type="entry name" value="PRK11784.1-2"/>
    <property type="match status" value="1"/>
</dbReference>
<dbReference type="Gene3D" id="3.40.250.10">
    <property type="entry name" value="Rhodanese-like domain"/>
    <property type="match status" value="1"/>
</dbReference>
<dbReference type="InterPro" id="IPR058840">
    <property type="entry name" value="AAA_SelU"/>
</dbReference>
<dbReference type="GO" id="GO:0043828">
    <property type="term" value="F:tRNA 2-selenouridine synthase activity"/>
    <property type="evidence" value="ECO:0007669"/>
    <property type="project" value="InterPro"/>
</dbReference>
<dbReference type="InterPro" id="IPR027417">
    <property type="entry name" value="P-loop_NTPase"/>
</dbReference>
<organism evidence="3">
    <name type="scientific">marine metagenome</name>
    <dbReference type="NCBI Taxonomy" id="408172"/>
    <lineage>
        <taxon>unclassified sequences</taxon>
        <taxon>metagenomes</taxon>
        <taxon>ecological metagenomes</taxon>
    </lineage>
</organism>